<proteinExistence type="predicted"/>
<gene>
    <name evidence="1" type="ORF">DUNSADRAFT_17087</name>
</gene>
<accession>A0ABQ7G2G2</accession>
<organism evidence="1 2">
    <name type="scientific">Dunaliella salina</name>
    <name type="common">Green alga</name>
    <name type="synonym">Protococcus salinus</name>
    <dbReference type="NCBI Taxonomy" id="3046"/>
    <lineage>
        <taxon>Eukaryota</taxon>
        <taxon>Viridiplantae</taxon>
        <taxon>Chlorophyta</taxon>
        <taxon>core chlorophytes</taxon>
        <taxon>Chlorophyceae</taxon>
        <taxon>CS clade</taxon>
        <taxon>Chlamydomonadales</taxon>
        <taxon>Dunaliellaceae</taxon>
        <taxon>Dunaliella</taxon>
    </lineage>
</organism>
<reference evidence="1" key="1">
    <citation type="submission" date="2017-08" db="EMBL/GenBank/DDBJ databases">
        <authorList>
            <person name="Polle J.E."/>
            <person name="Barry K."/>
            <person name="Cushman J."/>
            <person name="Schmutz J."/>
            <person name="Tran D."/>
            <person name="Hathwaick L.T."/>
            <person name="Yim W.C."/>
            <person name="Jenkins J."/>
            <person name="Mckie-Krisberg Z.M."/>
            <person name="Prochnik S."/>
            <person name="Lindquist E."/>
            <person name="Dockter R.B."/>
            <person name="Adam C."/>
            <person name="Molina H."/>
            <person name="Bunkerborg J."/>
            <person name="Jin E."/>
            <person name="Buchheim M."/>
            <person name="Magnuson J."/>
        </authorList>
    </citation>
    <scope>NUCLEOTIDE SEQUENCE</scope>
    <source>
        <strain evidence="1">CCAP 19/18</strain>
    </source>
</reference>
<dbReference type="Proteomes" id="UP000815325">
    <property type="component" value="Unassembled WGS sequence"/>
</dbReference>
<keyword evidence="2" id="KW-1185">Reference proteome</keyword>
<evidence type="ECO:0000313" key="2">
    <source>
        <dbReference type="Proteomes" id="UP000815325"/>
    </source>
</evidence>
<evidence type="ECO:0008006" key="3">
    <source>
        <dbReference type="Google" id="ProtNLM"/>
    </source>
</evidence>
<protein>
    <recommendedName>
        <fullName evidence="3">Secreted protein</fullName>
    </recommendedName>
</protein>
<sequence>MLSTFAADVQCIASGVWCIASGVQGIALGVRSTAAHYLHASCCFFFPSLSHCPSVHLSLLCNAMVSWQKQWSCSLATRWTCEFAMQRLR</sequence>
<comment type="caution">
    <text evidence="1">The sequence shown here is derived from an EMBL/GenBank/DDBJ whole genome shotgun (WGS) entry which is preliminary data.</text>
</comment>
<dbReference type="EMBL" id="MU070246">
    <property type="protein sequence ID" value="KAF5828791.1"/>
    <property type="molecule type" value="Genomic_DNA"/>
</dbReference>
<name>A0ABQ7G2G2_DUNSA</name>
<evidence type="ECO:0000313" key="1">
    <source>
        <dbReference type="EMBL" id="KAF5828791.1"/>
    </source>
</evidence>